<dbReference type="Gene3D" id="3.40.50.1820">
    <property type="entry name" value="alpha/beta hydrolase"/>
    <property type="match status" value="1"/>
</dbReference>
<protein>
    <recommendedName>
        <fullName evidence="3">Alpha/beta hydrolase</fullName>
    </recommendedName>
</protein>
<dbReference type="PANTHER" id="PTHR37946:SF1">
    <property type="entry name" value="SLL1969 PROTEIN"/>
    <property type="match status" value="1"/>
</dbReference>
<dbReference type="Proteomes" id="UP000028549">
    <property type="component" value="Unassembled WGS sequence"/>
</dbReference>
<dbReference type="OrthoDB" id="503948at2"/>
<name>A0A084GIP0_METID</name>
<dbReference type="InterPro" id="IPR010315">
    <property type="entry name" value="DUF915_hydro-like"/>
</dbReference>
<reference evidence="1 2" key="1">
    <citation type="journal article" date="2005" name="Int. J. Syst. Evol. Microbiol.">
        <title>Bacillus cibi sp. nov., isolated from jeotgal, a traditional Korean fermented seafood.</title>
        <authorList>
            <person name="Yoon J.H."/>
            <person name="Lee C.H."/>
            <person name="Oh T.K."/>
        </authorList>
    </citation>
    <scope>NUCLEOTIDE SEQUENCE [LARGE SCALE GENOMIC DNA]</scope>
    <source>
        <strain evidence="1 2">DSM 16189</strain>
    </source>
</reference>
<dbReference type="SUPFAM" id="SSF53474">
    <property type="entry name" value="alpha/beta-Hydrolases"/>
    <property type="match status" value="1"/>
</dbReference>
<dbReference type="Pfam" id="PF06028">
    <property type="entry name" value="DUF915"/>
    <property type="match status" value="1"/>
</dbReference>
<dbReference type="AlphaFoldDB" id="A0A084GIP0"/>
<evidence type="ECO:0008006" key="3">
    <source>
        <dbReference type="Google" id="ProtNLM"/>
    </source>
</evidence>
<dbReference type="InterPro" id="IPR029058">
    <property type="entry name" value="AB_hydrolase_fold"/>
</dbReference>
<dbReference type="RefSeq" id="WP_029567203.1">
    <property type="nucleotide sequence ID" value="NZ_CP176757.1"/>
</dbReference>
<accession>A0A084GIP0</accession>
<organism evidence="1 2">
    <name type="scientific">Metabacillus indicus</name>
    <name type="common">Bacillus indicus</name>
    <dbReference type="NCBI Taxonomy" id="246786"/>
    <lineage>
        <taxon>Bacteria</taxon>
        <taxon>Bacillati</taxon>
        <taxon>Bacillota</taxon>
        <taxon>Bacilli</taxon>
        <taxon>Bacillales</taxon>
        <taxon>Bacillaceae</taxon>
        <taxon>Metabacillus</taxon>
    </lineage>
</organism>
<comment type="caution">
    <text evidence="1">The sequence shown here is derived from an EMBL/GenBank/DDBJ whole genome shotgun (WGS) entry which is preliminary data.</text>
</comment>
<dbReference type="EMBL" id="JNVC02000024">
    <property type="protein sequence ID" value="KEZ47202.1"/>
    <property type="molecule type" value="Genomic_DNA"/>
</dbReference>
<sequence>MTSKKNIALFAAAAILLTILIIQVLGPDEPTRASDEQTPTVFIHGYRGTVNSFEGMLDRFQSDYEWGEKTHICTSKKGTAACTPLNITKAERPMIQVYFEDNDADFENTSVELGNIMKLLKEEYGYDKVNIVAHSMGGLVSVNYIQETKQEKEFPKVEKLVTIGTPFKGIEREVFEKRYNEKEHDLIAGSKALQELYAEENAFDPRTKVYSLAGKISEKEDGDGLVSVQSATAFGDYLKKSQYREHVVVSKKATHNGLHENKQVDAEVGRFLWEK</sequence>
<proteinExistence type="predicted"/>
<keyword evidence="2" id="KW-1185">Reference proteome</keyword>
<evidence type="ECO:0000313" key="1">
    <source>
        <dbReference type="EMBL" id="KEZ47202.1"/>
    </source>
</evidence>
<dbReference type="STRING" id="246786.GS18_0220370"/>
<gene>
    <name evidence="1" type="ORF">GS18_0220370</name>
</gene>
<dbReference type="PANTHER" id="PTHR37946">
    <property type="entry name" value="SLL1969 PROTEIN"/>
    <property type="match status" value="1"/>
</dbReference>
<evidence type="ECO:0000313" key="2">
    <source>
        <dbReference type="Proteomes" id="UP000028549"/>
    </source>
</evidence>